<dbReference type="EnsemblBacteria" id="ABF43619">
    <property type="protein sequence ID" value="ABF43619"/>
    <property type="gene ID" value="Acid345_4619"/>
</dbReference>
<dbReference type="InterPro" id="IPR013022">
    <property type="entry name" value="Xyl_isomerase-like_TIM-brl"/>
</dbReference>
<dbReference type="KEGG" id="aba:Acid345_4619"/>
<dbReference type="SUPFAM" id="SSF51658">
    <property type="entry name" value="Xylose isomerase-like"/>
    <property type="match status" value="1"/>
</dbReference>
<proteinExistence type="predicted"/>
<evidence type="ECO:0000313" key="3">
    <source>
        <dbReference type="Proteomes" id="UP000002432"/>
    </source>
</evidence>
<protein>
    <recommendedName>
        <fullName evidence="1">Xylose isomerase-like TIM barrel domain-containing protein</fullName>
    </recommendedName>
</protein>
<dbReference type="AlphaFoldDB" id="Q1IHN1"/>
<organism evidence="2 3">
    <name type="scientific">Koribacter versatilis (strain Ellin345)</name>
    <dbReference type="NCBI Taxonomy" id="204669"/>
    <lineage>
        <taxon>Bacteria</taxon>
        <taxon>Pseudomonadati</taxon>
        <taxon>Acidobacteriota</taxon>
        <taxon>Terriglobia</taxon>
        <taxon>Terriglobales</taxon>
        <taxon>Candidatus Korobacteraceae</taxon>
        <taxon>Candidatus Korobacter</taxon>
    </lineage>
</organism>
<gene>
    <name evidence="2" type="ordered locus">Acid345_4619</name>
</gene>
<dbReference type="RefSeq" id="WP_011525416.1">
    <property type="nucleotide sequence ID" value="NC_008009.1"/>
</dbReference>
<dbReference type="Gene3D" id="3.20.20.150">
    <property type="entry name" value="Divalent-metal-dependent TIM barrel enzymes"/>
    <property type="match status" value="1"/>
</dbReference>
<dbReference type="EMBL" id="CP000360">
    <property type="protein sequence ID" value="ABF43619.1"/>
    <property type="molecule type" value="Genomic_DNA"/>
</dbReference>
<dbReference type="OrthoDB" id="279596at2"/>
<accession>Q1IHN1</accession>
<evidence type="ECO:0000259" key="1">
    <source>
        <dbReference type="Pfam" id="PF01261"/>
    </source>
</evidence>
<dbReference type="HOGENOM" id="CLU_1174794_0_0_0"/>
<dbReference type="InterPro" id="IPR036237">
    <property type="entry name" value="Xyl_isomerase-like_sf"/>
</dbReference>
<reference evidence="2 3" key="1">
    <citation type="journal article" date="2009" name="Appl. Environ. Microbiol.">
        <title>Three genomes from the phylum Acidobacteria provide insight into the lifestyles of these microorganisms in soils.</title>
        <authorList>
            <person name="Ward N.L."/>
            <person name="Challacombe J.F."/>
            <person name="Janssen P.H."/>
            <person name="Henrissat B."/>
            <person name="Coutinho P.M."/>
            <person name="Wu M."/>
            <person name="Xie G."/>
            <person name="Haft D.H."/>
            <person name="Sait M."/>
            <person name="Badger J."/>
            <person name="Barabote R.D."/>
            <person name="Bradley B."/>
            <person name="Brettin T.S."/>
            <person name="Brinkac L.M."/>
            <person name="Bruce D."/>
            <person name="Creasy T."/>
            <person name="Daugherty S.C."/>
            <person name="Davidsen T.M."/>
            <person name="DeBoy R.T."/>
            <person name="Detter J.C."/>
            <person name="Dodson R.J."/>
            <person name="Durkin A.S."/>
            <person name="Ganapathy A."/>
            <person name="Gwinn-Giglio M."/>
            <person name="Han C.S."/>
            <person name="Khouri H."/>
            <person name="Kiss H."/>
            <person name="Kothari S.P."/>
            <person name="Madupu R."/>
            <person name="Nelson K.E."/>
            <person name="Nelson W.C."/>
            <person name="Paulsen I."/>
            <person name="Penn K."/>
            <person name="Ren Q."/>
            <person name="Rosovitz M.J."/>
            <person name="Selengut J.D."/>
            <person name="Shrivastava S."/>
            <person name="Sullivan S.A."/>
            <person name="Tapia R."/>
            <person name="Thompson L.S."/>
            <person name="Watkins K.L."/>
            <person name="Yang Q."/>
            <person name="Yu C."/>
            <person name="Zafar N."/>
            <person name="Zhou L."/>
            <person name="Kuske C.R."/>
        </authorList>
    </citation>
    <scope>NUCLEOTIDE SEQUENCE [LARGE SCALE GENOMIC DNA]</scope>
    <source>
        <strain evidence="2 3">Ellin345</strain>
    </source>
</reference>
<feature type="domain" description="Xylose isomerase-like TIM barrel" evidence="1">
    <location>
        <begin position="108"/>
        <end position="219"/>
    </location>
</feature>
<sequence>MRLIGFSTGAIALSDVDLALRILSTSKSTAIEVSALRESELDPLIRRLDTIRPQLEKYKHVSFHAPSAIRRDQERHVVLVLRSIAELGWSIIVHPDVIFTPELWRTLGDSLCIENMDKRKPIGQTADDLKPYFDSLPEAGFCLDLGHARQVDATMSEAVQLLRMYQSKLRQVHISEVNSSSHHDPLTREAIMAFHRVAHLIPENTPVILESRVPENLVDAEIASALATLALPRALATA</sequence>
<name>Q1IHN1_KORVE</name>
<dbReference type="eggNOG" id="COG1082">
    <property type="taxonomic scope" value="Bacteria"/>
</dbReference>
<dbReference type="Pfam" id="PF01261">
    <property type="entry name" value="AP_endonuc_2"/>
    <property type="match status" value="1"/>
</dbReference>
<keyword evidence="3" id="KW-1185">Reference proteome</keyword>
<dbReference type="Proteomes" id="UP000002432">
    <property type="component" value="Chromosome"/>
</dbReference>
<evidence type="ECO:0000313" key="2">
    <source>
        <dbReference type="EMBL" id="ABF43619.1"/>
    </source>
</evidence>